<dbReference type="Proteomes" id="UP000078340">
    <property type="component" value="Unassembled WGS sequence"/>
</dbReference>
<accession>A0A179HJ17</accession>
<name>A0A179HJ17_PURLI</name>
<organism evidence="1 2">
    <name type="scientific">Purpureocillium lilacinum</name>
    <name type="common">Paecilomyces lilacinus</name>
    <dbReference type="NCBI Taxonomy" id="33203"/>
    <lineage>
        <taxon>Eukaryota</taxon>
        <taxon>Fungi</taxon>
        <taxon>Dikarya</taxon>
        <taxon>Ascomycota</taxon>
        <taxon>Pezizomycotina</taxon>
        <taxon>Sordariomycetes</taxon>
        <taxon>Hypocreomycetidae</taxon>
        <taxon>Hypocreales</taxon>
        <taxon>Ophiocordycipitaceae</taxon>
        <taxon>Purpureocillium</taxon>
    </lineage>
</organism>
<sequence length="137" mass="14442">MDVHDIIEEFLKKLNLTKLVAQASILDELPLDAADSSARAGATAEERVVRDAALGDEHYAEAGSCEMREAARGILGLLRSGGGVDGMIRLGFVVPGGCQMRGVGGRSLEPYPGYCSCCCCGYLDCSVALRLKQDGGM</sequence>
<reference evidence="1 2" key="1">
    <citation type="submission" date="2016-02" db="EMBL/GenBank/DDBJ databases">
        <title>Biosynthesis of antibiotic leucinostatins and their inhibition on Phytophthora in bio-control Purpureocillium lilacinum.</title>
        <authorList>
            <person name="Wang G."/>
            <person name="Liu Z."/>
            <person name="Lin R."/>
            <person name="Li E."/>
            <person name="Mao Z."/>
            <person name="Ling J."/>
            <person name="Yin W."/>
            <person name="Xie B."/>
        </authorList>
    </citation>
    <scope>NUCLEOTIDE SEQUENCE [LARGE SCALE GENOMIC DNA]</scope>
    <source>
        <strain evidence="1">PLFJ-1</strain>
    </source>
</reference>
<proteinExistence type="predicted"/>
<gene>
    <name evidence="1" type="ORF">VFPFJ_04606</name>
</gene>
<dbReference type="AlphaFoldDB" id="A0A179HJ17"/>
<dbReference type="EMBL" id="LSBI01000004">
    <property type="protein sequence ID" value="OAQ90446.1"/>
    <property type="molecule type" value="Genomic_DNA"/>
</dbReference>
<protein>
    <submittedName>
        <fullName evidence="1">Uncharacterized protein</fullName>
    </submittedName>
</protein>
<evidence type="ECO:0000313" key="2">
    <source>
        <dbReference type="Proteomes" id="UP000078340"/>
    </source>
</evidence>
<comment type="caution">
    <text evidence="1">The sequence shown here is derived from an EMBL/GenBank/DDBJ whole genome shotgun (WGS) entry which is preliminary data.</text>
</comment>
<evidence type="ECO:0000313" key="1">
    <source>
        <dbReference type="EMBL" id="OAQ90446.1"/>
    </source>
</evidence>